<dbReference type="AlphaFoldDB" id="A0A1C7NQ31"/>
<dbReference type="InterPro" id="IPR022398">
    <property type="entry name" value="Peptidase_S8_His-AS"/>
</dbReference>
<keyword evidence="3 8" id="KW-0645">Protease</keyword>
<dbReference type="InterPro" id="IPR015500">
    <property type="entry name" value="Peptidase_S8_subtilisin-rel"/>
</dbReference>
<feature type="active site" description="Charge relay system" evidence="7 8">
    <location>
        <position position="215"/>
    </location>
</feature>
<feature type="domain" description="PA" evidence="12">
    <location>
        <begin position="419"/>
        <end position="506"/>
    </location>
</feature>
<feature type="active site" description="Charge relay system" evidence="7 8">
    <location>
        <position position="583"/>
    </location>
</feature>
<dbReference type="CDD" id="cd07489">
    <property type="entry name" value="Peptidases_S8_5"/>
    <property type="match status" value="1"/>
</dbReference>
<dbReference type="InterPro" id="IPR036852">
    <property type="entry name" value="Peptidase_S8/S53_dom_sf"/>
</dbReference>
<dbReference type="PROSITE" id="PS00137">
    <property type="entry name" value="SUBTILASE_HIS"/>
    <property type="match status" value="1"/>
</dbReference>
<keyword evidence="6 8" id="KW-0720">Serine protease</keyword>
<comment type="similarity">
    <text evidence="1 8 9">Belongs to the peptidase S8 family.</text>
</comment>
<dbReference type="InterPro" id="IPR023828">
    <property type="entry name" value="Peptidase_S8_Ser-AS"/>
</dbReference>
<dbReference type="InterPro" id="IPR003137">
    <property type="entry name" value="PA_domain"/>
</dbReference>
<protein>
    <submittedName>
        <fullName evidence="14">Minor extracellular protease vpr</fullName>
    </submittedName>
</protein>
<feature type="signal peptide" evidence="10">
    <location>
        <begin position="1"/>
        <end position="22"/>
    </location>
</feature>
<dbReference type="PANTHER" id="PTHR43399:SF4">
    <property type="entry name" value="CELL WALL-ASSOCIATED PROTEASE"/>
    <property type="match status" value="1"/>
</dbReference>
<keyword evidence="2" id="KW-0964">Secreted</keyword>
<evidence type="ECO:0000256" key="3">
    <source>
        <dbReference type="ARBA" id="ARBA00022670"/>
    </source>
</evidence>
<dbReference type="InterPro" id="IPR023827">
    <property type="entry name" value="Peptidase_S8_Asp-AS"/>
</dbReference>
<evidence type="ECO:0000259" key="13">
    <source>
        <dbReference type="Pfam" id="PF06280"/>
    </source>
</evidence>
<dbReference type="InterPro" id="IPR046450">
    <property type="entry name" value="PA_dom_sf"/>
</dbReference>
<dbReference type="SUPFAM" id="SSF52743">
    <property type="entry name" value="Subtilisin-like"/>
    <property type="match status" value="1"/>
</dbReference>
<dbReference type="CDD" id="cd00538">
    <property type="entry name" value="PA"/>
    <property type="match status" value="1"/>
</dbReference>
<dbReference type="Gene3D" id="2.60.40.1710">
    <property type="entry name" value="Subtilisin-like superfamily"/>
    <property type="match status" value="1"/>
</dbReference>
<evidence type="ECO:0000313" key="15">
    <source>
        <dbReference type="Proteomes" id="UP000093000"/>
    </source>
</evidence>
<gene>
    <name evidence="14" type="primary">vpr_0</name>
    <name evidence="14" type="ORF">A0J61_00738</name>
</gene>
<feature type="chain" id="PRO_5008889822" evidence="10">
    <location>
        <begin position="23"/>
        <end position="935"/>
    </location>
</feature>
<dbReference type="InterPro" id="IPR051048">
    <property type="entry name" value="Peptidase_S8/S53_subtilisin"/>
</dbReference>
<dbReference type="PROSITE" id="PS00138">
    <property type="entry name" value="SUBTILASE_SER"/>
    <property type="match status" value="1"/>
</dbReference>
<accession>A0A1C7NQ31</accession>
<evidence type="ECO:0000256" key="6">
    <source>
        <dbReference type="ARBA" id="ARBA00022825"/>
    </source>
</evidence>
<name>A0A1C7NQ31_9FUNG</name>
<feature type="active site" description="Charge relay system" evidence="7 8">
    <location>
        <position position="270"/>
    </location>
</feature>
<keyword evidence="15" id="KW-1185">Reference proteome</keyword>
<evidence type="ECO:0000256" key="2">
    <source>
        <dbReference type="ARBA" id="ARBA00022525"/>
    </source>
</evidence>
<evidence type="ECO:0000256" key="9">
    <source>
        <dbReference type="RuleBase" id="RU003355"/>
    </source>
</evidence>
<dbReference type="Pfam" id="PF06280">
    <property type="entry name" value="fn3_5"/>
    <property type="match status" value="1"/>
</dbReference>
<evidence type="ECO:0000256" key="7">
    <source>
        <dbReference type="PIRSR" id="PIRSR615500-1"/>
    </source>
</evidence>
<dbReference type="PRINTS" id="PR00723">
    <property type="entry name" value="SUBTILISIN"/>
</dbReference>
<dbReference type="InterPro" id="IPR010435">
    <property type="entry name" value="C5a/SBT2-like_Fn3"/>
</dbReference>
<dbReference type="PROSITE" id="PS51892">
    <property type="entry name" value="SUBTILASE"/>
    <property type="match status" value="1"/>
</dbReference>
<evidence type="ECO:0000259" key="12">
    <source>
        <dbReference type="Pfam" id="PF02225"/>
    </source>
</evidence>
<sequence length="935" mass="102244">MKIRLLSTISLWFLSNSFYVYGSEKHDSRLDSLFSNPKFRPNTLGNIIPGRFIIEFEDNYKGTSLDFVHEVQTMAEPNTGGRIKINIAHDFATRSSVFRGVSISLDEAEMMPLAKRDQNSIDLPGLHGKVLNKILNQNRVKHVYPVTEIARPILNYASTFDIYSVENDTAVVKTTTVKIPSGLPELPFSHITSQVNEVHEKLNTKGAGILVGIIDSGIDYRHPAFGNGFGEDYPVKFGYDLVGNDYDSRDLSSRKQNITPLDDCEKGNGHGTHVAGIIAANDKLFNFTGVAPEVDLGVWRVFGCDGSTSNDIVIKALLEAHEAGCDIINLSLGSPSNWAEDPGSIVANRIAQKGTFVIAAAGNEGQAGSFYIASPGGLPQVVASASVDNLYNMKKVLTTEAGDQYTYVLGSRAKDFPSGQVVSYTNDDSEEDACANIKPDKDINGKIVLVRRGGCFFDEKALNVEKYGGVATIIYDNKEEEDSFAPQVTHANISVSAITKKAGEELKSLINGNKTSSINGIYIEAEDSLFPQAVETANQISKFSSLGPLYDMSLKPDFASPGGYIFSTLPLANGGYGVLSGTSMAAPYIAGAYALFLEAHGKNKTATFVKEHFQNYARPIETKNGLDSTARQGAGILQLFDTIQQPVHVSPGAISLNDTVNTAPVTLTISNPSNNTVSYKVDYRDSLAIAPYNLELQGFSPVGPAPYTSTKVTATLNFSVQNITLKPGQSATVNVSLAEVQGDTKDEPYPIYGGFVQFLPQSDKDVLKAIQVPFIGIKGALSELPIFDDGYPHLLKRNISKTFKHKLDDGTRLEGYVLDRSQNITSYVISVFRLLTGSPQVITEVLDVNQTMIGTFSEENYVARNTMEDRNYLFTKRWNGTMIPIGGDDVTKLTPLDSGHYYLRWKALKLFSDPAKEESWETKTSVPIYIKYNYY</sequence>
<dbReference type="InterPro" id="IPR000209">
    <property type="entry name" value="Peptidase_S8/S53_dom"/>
</dbReference>
<dbReference type="Pfam" id="PF02225">
    <property type="entry name" value="PA"/>
    <property type="match status" value="1"/>
</dbReference>
<dbReference type="InterPro" id="IPR034187">
    <property type="entry name" value="Peptidases_S8_5"/>
</dbReference>
<dbReference type="GO" id="GO:0006508">
    <property type="term" value="P:proteolysis"/>
    <property type="evidence" value="ECO:0007669"/>
    <property type="project" value="UniProtKB-KW"/>
</dbReference>
<keyword evidence="4 10" id="KW-0732">Signal</keyword>
<dbReference type="Pfam" id="PF00082">
    <property type="entry name" value="Peptidase_S8"/>
    <property type="match status" value="1"/>
</dbReference>
<dbReference type="GO" id="GO:0016020">
    <property type="term" value="C:membrane"/>
    <property type="evidence" value="ECO:0007669"/>
    <property type="project" value="InterPro"/>
</dbReference>
<dbReference type="PANTHER" id="PTHR43399">
    <property type="entry name" value="SUBTILISIN-RELATED"/>
    <property type="match status" value="1"/>
</dbReference>
<dbReference type="SUPFAM" id="SSF52025">
    <property type="entry name" value="PA domain"/>
    <property type="match status" value="1"/>
</dbReference>
<feature type="domain" description="Peptidase S8/S53" evidence="11">
    <location>
        <begin position="206"/>
        <end position="634"/>
    </location>
</feature>
<dbReference type="Gene3D" id="3.40.50.200">
    <property type="entry name" value="Peptidase S8/S53 domain"/>
    <property type="match status" value="1"/>
</dbReference>
<dbReference type="PROSITE" id="PS00136">
    <property type="entry name" value="SUBTILASE_ASP"/>
    <property type="match status" value="1"/>
</dbReference>
<comment type="caution">
    <text evidence="14">The sequence shown here is derived from an EMBL/GenBank/DDBJ whole genome shotgun (WGS) entry which is preliminary data.</text>
</comment>
<evidence type="ECO:0000256" key="5">
    <source>
        <dbReference type="ARBA" id="ARBA00022801"/>
    </source>
</evidence>
<keyword evidence="5 8" id="KW-0378">Hydrolase</keyword>
<evidence type="ECO:0000313" key="14">
    <source>
        <dbReference type="EMBL" id="OBZ91207.1"/>
    </source>
</evidence>
<dbReference type="Proteomes" id="UP000093000">
    <property type="component" value="Unassembled WGS sequence"/>
</dbReference>
<dbReference type="GO" id="GO:0004252">
    <property type="term" value="F:serine-type endopeptidase activity"/>
    <property type="evidence" value="ECO:0007669"/>
    <property type="project" value="UniProtKB-UniRule"/>
</dbReference>
<evidence type="ECO:0000256" key="10">
    <source>
        <dbReference type="SAM" id="SignalP"/>
    </source>
</evidence>
<feature type="domain" description="C5a peptidase/Subtilisin-like protease SBT2-like Fn3-like" evidence="13">
    <location>
        <begin position="654"/>
        <end position="774"/>
    </location>
</feature>
<evidence type="ECO:0000256" key="8">
    <source>
        <dbReference type="PROSITE-ProRule" id="PRU01240"/>
    </source>
</evidence>
<dbReference type="OrthoDB" id="206201at2759"/>
<dbReference type="Gene3D" id="3.50.30.30">
    <property type="match status" value="1"/>
</dbReference>
<evidence type="ECO:0000259" key="11">
    <source>
        <dbReference type="Pfam" id="PF00082"/>
    </source>
</evidence>
<dbReference type="STRING" id="101091.A0A1C7NQ31"/>
<proteinExistence type="inferred from homology"/>
<evidence type="ECO:0000256" key="1">
    <source>
        <dbReference type="ARBA" id="ARBA00011073"/>
    </source>
</evidence>
<reference evidence="14 15" key="1">
    <citation type="submission" date="2016-03" db="EMBL/GenBank/DDBJ databases">
        <title>Choanephora cucurbitarum.</title>
        <authorList>
            <person name="Min B."/>
            <person name="Park H."/>
            <person name="Park J.-H."/>
            <person name="Shin H.-D."/>
            <person name="Choi I.-G."/>
        </authorList>
    </citation>
    <scope>NUCLEOTIDE SEQUENCE [LARGE SCALE GENOMIC DNA]</scope>
    <source>
        <strain evidence="14 15">KUS-F28377</strain>
    </source>
</reference>
<organism evidence="14 15">
    <name type="scientific">Choanephora cucurbitarum</name>
    <dbReference type="NCBI Taxonomy" id="101091"/>
    <lineage>
        <taxon>Eukaryota</taxon>
        <taxon>Fungi</taxon>
        <taxon>Fungi incertae sedis</taxon>
        <taxon>Mucoromycota</taxon>
        <taxon>Mucoromycotina</taxon>
        <taxon>Mucoromycetes</taxon>
        <taxon>Mucorales</taxon>
        <taxon>Mucorineae</taxon>
        <taxon>Choanephoraceae</taxon>
        <taxon>Choanephoroideae</taxon>
        <taxon>Choanephora</taxon>
    </lineage>
</organism>
<evidence type="ECO:0000256" key="4">
    <source>
        <dbReference type="ARBA" id="ARBA00022729"/>
    </source>
</evidence>
<dbReference type="EMBL" id="LUGH01000018">
    <property type="protein sequence ID" value="OBZ91207.1"/>
    <property type="molecule type" value="Genomic_DNA"/>
</dbReference>
<dbReference type="InParanoid" id="A0A1C7NQ31"/>